<dbReference type="SMART" id="SM00147">
    <property type="entry name" value="RasGEF"/>
    <property type="match status" value="1"/>
</dbReference>
<dbReference type="Proteomes" id="UP000051574">
    <property type="component" value="Unassembled WGS sequence"/>
</dbReference>
<evidence type="ECO:0000256" key="1">
    <source>
        <dbReference type="ARBA" id="ARBA00022658"/>
    </source>
</evidence>
<evidence type="ECO:0000313" key="5">
    <source>
        <dbReference type="EMBL" id="KRT78531.1"/>
    </source>
</evidence>
<dbReference type="AlphaFoldDB" id="A0A0T6ATQ1"/>
<proteinExistence type="predicted"/>
<dbReference type="InterPro" id="IPR008937">
    <property type="entry name" value="Ras-like_GEF"/>
</dbReference>
<dbReference type="Gene3D" id="1.10.840.10">
    <property type="entry name" value="Ras guanine-nucleotide exchange factors catalytic domain"/>
    <property type="match status" value="1"/>
</dbReference>
<keyword evidence="1 2" id="KW-0344">Guanine-nucleotide releasing factor</keyword>
<name>A0A0T6ATQ1_9SCAR</name>
<feature type="compositionally biased region" description="Low complexity" evidence="3">
    <location>
        <begin position="27"/>
        <end position="43"/>
    </location>
</feature>
<dbReference type="Gene3D" id="1.20.870.10">
    <property type="entry name" value="Son of sevenless (SoS) protein Chain: S domain 1"/>
    <property type="match status" value="1"/>
</dbReference>
<feature type="domain" description="Ras-GEF" evidence="4">
    <location>
        <begin position="169"/>
        <end position="401"/>
    </location>
</feature>
<dbReference type="OrthoDB" id="10254377at2759"/>
<dbReference type="SUPFAM" id="SSF48366">
    <property type="entry name" value="Ras GEF"/>
    <property type="match status" value="1"/>
</dbReference>
<dbReference type="GO" id="GO:0005085">
    <property type="term" value="F:guanyl-nucleotide exchange factor activity"/>
    <property type="evidence" value="ECO:0007669"/>
    <property type="project" value="UniProtKB-KW"/>
</dbReference>
<evidence type="ECO:0000259" key="4">
    <source>
        <dbReference type="PROSITE" id="PS50009"/>
    </source>
</evidence>
<accession>A0A0T6ATQ1</accession>
<dbReference type="GO" id="GO:0005886">
    <property type="term" value="C:plasma membrane"/>
    <property type="evidence" value="ECO:0007669"/>
    <property type="project" value="TreeGrafter"/>
</dbReference>
<dbReference type="InterPro" id="IPR001895">
    <property type="entry name" value="RASGEF_cat_dom"/>
</dbReference>
<dbReference type="PROSITE" id="PS00720">
    <property type="entry name" value="RASGEF"/>
    <property type="match status" value="1"/>
</dbReference>
<dbReference type="PANTHER" id="PTHR23113">
    <property type="entry name" value="GUANINE NUCLEOTIDE EXCHANGE FACTOR"/>
    <property type="match status" value="1"/>
</dbReference>
<dbReference type="EMBL" id="LJIG01022824">
    <property type="protein sequence ID" value="KRT78531.1"/>
    <property type="molecule type" value="Genomic_DNA"/>
</dbReference>
<dbReference type="InterPro" id="IPR036964">
    <property type="entry name" value="RASGEF_cat_dom_sf"/>
</dbReference>
<dbReference type="Pfam" id="PF00617">
    <property type="entry name" value="RasGEF"/>
    <property type="match status" value="1"/>
</dbReference>
<sequence length="420" mass="47295">FQHDSPQKPSKAGVVITSFRQSKRRSSTSSAAAAFAIATSGSSNPRDLSPISKGEGTSENADELSAMERARYKENVISTACTMRVLNVLRHWISKHAQDFENDEKLRNMTIEFLDDIIYSPNLLPVEHKAAAQLLRLLTEAEAESSKINILNLLSGSSTPTKESIETLSALEIAEQMTYIDHQIFVSISCEEFLGQAWMKDDKSSRAPNILLMTKRFNDVSRLVASEILSRSSMTSRVAAIEKWAAVADISRCLHNFNGVLEICSAFTNSAVFRLKKTWEKVSKTTKQTIEKLQNIVSSDGRFRSLRDALHRCDPPCIPYLGLYLTDLSFIEEGTPNFTQDGLLNFSKMRMIAHVIREIRHFQQTNYKIEVIPKVVNYLVDRSLLLDDDELYRLSLEIEPRTSRLSQATLAQLPLLSSNK</sequence>
<evidence type="ECO:0000256" key="2">
    <source>
        <dbReference type="PROSITE-ProRule" id="PRU00168"/>
    </source>
</evidence>
<dbReference type="PROSITE" id="PS50009">
    <property type="entry name" value="RASGEF_CAT"/>
    <property type="match status" value="1"/>
</dbReference>
<reference evidence="5 6" key="1">
    <citation type="submission" date="2015-09" db="EMBL/GenBank/DDBJ databases">
        <title>Draft genome of the scarab beetle Oryctes borbonicus.</title>
        <authorList>
            <person name="Meyer J.M."/>
            <person name="Markov G.V."/>
            <person name="Baskaran P."/>
            <person name="Herrmann M."/>
            <person name="Sommer R.J."/>
            <person name="Roedelsperger C."/>
        </authorList>
    </citation>
    <scope>NUCLEOTIDE SEQUENCE [LARGE SCALE GENOMIC DNA]</scope>
    <source>
        <strain evidence="5">OB123</strain>
        <tissue evidence="5">Whole animal</tissue>
    </source>
</reference>
<dbReference type="PANTHER" id="PTHR23113:SF99">
    <property type="entry name" value="RASGEF DOMAIN-CONTAINING PROTEIN"/>
    <property type="match status" value="1"/>
</dbReference>
<protein>
    <recommendedName>
        <fullName evidence="4">Ras-GEF domain-containing protein</fullName>
    </recommendedName>
</protein>
<gene>
    <name evidence="5" type="ORF">AMK59_8076</name>
</gene>
<organism evidence="5 6">
    <name type="scientific">Oryctes borbonicus</name>
    <dbReference type="NCBI Taxonomy" id="1629725"/>
    <lineage>
        <taxon>Eukaryota</taxon>
        <taxon>Metazoa</taxon>
        <taxon>Ecdysozoa</taxon>
        <taxon>Arthropoda</taxon>
        <taxon>Hexapoda</taxon>
        <taxon>Insecta</taxon>
        <taxon>Pterygota</taxon>
        <taxon>Neoptera</taxon>
        <taxon>Endopterygota</taxon>
        <taxon>Coleoptera</taxon>
        <taxon>Polyphaga</taxon>
        <taxon>Scarabaeiformia</taxon>
        <taxon>Scarabaeidae</taxon>
        <taxon>Dynastinae</taxon>
        <taxon>Oryctes</taxon>
    </lineage>
</organism>
<dbReference type="InterPro" id="IPR023578">
    <property type="entry name" value="Ras_GEF_dom_sf"/>
</dbReference>
<evidence type="ECO:0000313" key="6">
    <source>
        <dbReference type="Proteomes" id="UP000051574"/>
    </source>
</evidence>
<dbReference type="InterPro" id="IPR019804">
    <property type="entry name" value="Ras_G-nucl-exch_fac_CS"/>
</dbReference>
<dbReference type="GO" id="GO:0007265">
    <property type="term" value="P:Ras protein signal transduction"/>
    <property type="evidence" value="ECO:0007669"/>
    <property type="project" value="TreeGrafter"/>
</dbReference>
<feature type="non-terminal residue" evidence="5">
    <location>
        <position position="1"/>
    </location>
</feature>
<feature type="region of interest" description="Disordered" evidence="3">
    <location>
        <begin position="1"/>
        <end position="62"/>
    </location>
</feature>
<evidence type="ECO:0000256" key="3">
    <source>
        <dbReference type="SAM" id="MobiDB-lite"/>
    </source>
</evidence>
<keyword evidence="6" id="KW-1185">Reference proteome</keyword>
<comment type="caution">
    <text evidence="5">The sequence shown here is derived from an EMBL/GenBank/DDBJ whole genome shotgun (WGS) entry which is preliminary data.</text>
</comment>
<dbReference type="CDD" id="cd00155">
    <property type="entry name" value="RasGEF"/>
    <property type="match status" value="1"/>
</dbReference>